<evidence type="ECO:0000256" key="1">
    <source>
        <dbReference type="SAM" id="MobiDB-lite"/>
    </source>
</evidence>
<dbReference type="InterPro" id="IPR044176">
    <property type="entry name" value="TRL4_chloroplastic"/>
</dbReference>
<dbReference type="PANTHER" id="PTHR47912:SF1">
    <property type="entry name" value="THIOREDOXIN-LIKE 4, CHLOROPLASTIC"/>
    <property type="match status" value="1"/>
</dbReference>
<feature type="region of interest" description="Disordered" evidence="1">
    <location>
        <begin position="510"/>
        <end position="530"/>
    </location>
</feature>
<dbReference type="Pfam" id="PF00085">
    <property type="entry name" value="Thioredoxin"/>
    <property type="match status" value="1"/>
</dbReference>
<dbReference type="PROSITE" id="PS51352">
    <property type="entry name" value="THIOREDOXIN_2"/>
    <property type="match status" value="1"/>
</dbReference>
<gene>
    <name evidence="3" type="ORF">BUALT_Bualt08G0051300</name>
</gene>
<feature type="domain" description="Thioredoxin" evidence="2">
    <location>
        <begin position="621"/>
        <end position="760"/>
    </location>
</feature>
<protein>
    <recommendedName>
        <fullName evidence="2">Thioredoxin domain-containing protein</fullName>
    </recommendedName>
</protein>
<dbReference type="AlphaFoldDB" id="A0AAV6XBU6"/>
<organism evidence="3 4">
    <name type="scientific">Buddleja alternifolia</name>
    <dbReference type="NCBI Taxonomy" id="168488"/>
    <lineage>
        <taxon>Eukaryota</taxon>
        <taxon>Viridiplantae</taxon>
        <taxon>Streptophyta</taxon>
        <taxon>Embryophyta</taxon>
        <taxon>Tracheophyta</taxon>
        <taxon>Spermatophyta</taxon>
        <taxon>Magnoliopsida</taxon>
        <taxon>eudicotyledons</taxon>
        <taxon>Gunneridae</taxon>
        <taxon>Pentapetalae</taxon>
        <taxon>asterids</taxon>
        <taxon>lamiids</taxon>
        <taxon>Lamiales</taxon>
        <taxon>Scrophulariaceae</taxon>
        <taxon>Buddlejeae</taxon>
        <taxon>Buddleja</taxon>
    </lineage>
</organism>
<dbReference type="InterPro" id="IPR036249">
    <property type="entry name" value="Thioredoxin-like_sf"/>
</dbReference>
<evidence type="ECO:0000313" key="4">
    <source>
        <dbReference type="Proteomes" id="UP000826271"/>
    </source>
</evidence>
<evidence type="ECO:0000259" key="2">
    <source>
        <dbReference type="PROSITE" id="PS51352"/>
    </source>
</evidence>
<dbReference type="EMBL" id="WHWC01000008">
    <property type="protein sequence ID" value="KAG8377614.1"/>
    <property type="molecule type" value="Genomic_DNA"/>
</dbReference>
<dbReference type="InterPro" id="IPR013766">
    <property type="entry name" value="Thioredoxin_domain"/>
</dbReference>
<feature type="compositionally biased region" description="Basic and acidic residues" evidence="1">
    <location>
        <begin position="480"/>
        <end position="489"/>
    </location>
</feature>
<dbReference type="Gene3D" id="3.40.30.10">
    <property type="entry name" value="Glutaredoxin"/>
    <property type="match status" value="1"/>
</dbReference>
<dbReference type="GO" id="GO:0009507">
    <property type="term" value="C:chloroplast"/>
    <property type="evidence" value="ECO:0007669"/>
    <property type="project" value="TreeGrafter"/>
</dbReference>
<dbReference type="PANTHER" id="PTHR47912">
    <property type="entry name" value="THIOREDOXIN-LIKE 4, CHLOROPLASTIC"/>
    <property type="match status" value="1"/>
</dbReference>
<feature type="compositionally biased region" description="Acidic residues" evidence="1">
    <location>
        <begin position="169"/>
        <end position="182"/>
    </location>
</feature>
<evidence type="ECO:0000313" key="3">
    <source>
        <dbReference type="EMBL" id="KAG8377614.1"/>
    </source>
</evidence>
<dbReference type="Proteomes" id="UP000826271">
    <property type="component" value="Unassembled WGS sequence"/>
</dbReference>
<dbReference type="CDD" id="cd02947">
    <property type="entry name" value="TRX_family"/>
    <property type="match status" value="1"/>
</dbReference>
<dbReference type="InterPro" id="IPR004332">
    <property type="entry name" value="Transposase_MuDR"/>
</dbReference>
<feature type="region of interest" description="Disordered" evidence="1">
    <location>
        <begin position="151"/>
        <end position="193"/>
    </location>
</feature>
<name>A0AAV6XBU6_9LAMI</name>
<dbReference type="Pfam" id="PF03108">
    <property type="entry name" value="DBD_Tnp_Mut"/>
    <property type="match status" value="1"/>
</dbReference>
<dbReference type="SUPFAM" id="SSF52833">
    <property type="entry name" value="Thioredoxin-like"/>
    <property type="match status" value="1"/>
</dbReference>
<reference evidence="3" key="1">
    <citation type="submission" date="2019-10" db="EMBL/GenBank/DDBJ databases">
        <authorList>
            <person name="Zhang R."/>
            <person name="Pan Y."/>
            <person name="Wang J."/>
            <person name="Ma R."/>
            <person name="Yu S."/>
        </authorList>
    </citation>
    <scope>NUCLEOTIDE SEQUENCE</scope>
    <source>
        <strain evidence="3">LA-IB0</strain>
        <tissue evidence="3">Leaf</tissue>
    </source>
</reference>
<proteinExistence type="predicted"/>
<feature type="region of interest" description="Disordered" evidence="1">
    <location>
        <begin position="458"/>
        <end position="492"/>
    </location>
</feature>
<accession>A0AAV6XBU6</accession>
<sequence>MTVTLLIQYGALEYFIHDVETVGLTLEGVFDRIFFWTNVDAHLFVGKIPKLQGVIPLYADVIDILNDDDLKMVLNIYTDMGNKVVELKFKMEMPDSIQPETSNIVRLGVKEIENVAHHGIQKPNGSHTTLEIPIVAQPGVEEEVQQEFHVNENDSMLSSEIEKEVPCNETEDDSAEDSEDDLSDYKSSDGEKFQGLSDVDEAHTNGMRMLSDEIVGNYFHQSEGNIDELEVGMTFDDVDHFRMVVKNFSIQEDFPLERVKNERSRVTLKCQREGCTWRIHASPVGADKKTYQIKSYNANHTCDPFGDGCKEASATWIANKMKDDFESNPLTDVNTLGMNLKKRHGVSVSSWKLYRARQKAMDLVSGDHKESYAKIPNYIAALRKIDVNIFIGLKCDGLDISNPLSHCRFERQADPLHYVHPYFTRSAYLKTYEGKIPTMQDKIHWPSVEHPLILPPLKMRGKDQKGKTKQNNKGRPFVNRRREADEPAKKAKRSTVIHCRKCKKINHNWRTCPQRPENQEKNKKKRKKASGLLEHRFSQKMTVESFCSFCIMLKQGIFHHKALFNFARKINGHKDSGNPTLLGNLFLDRNIINPWPLKATIQCRIASSIVTKKKTSLLKVSKIKSKLDEKAEGLSDDDGLCPVDCVREFQTDEEFLGILKKAKESNALVVVDFYRTSCGSCKYIEQGFAKLCKGSGNQDAPVVFLKHNVIDEYDEQSEVADRLRIKTVPLFHFYKNGVLLEAFPTRDKERILEAIRKYTASASQEVESVS</sequence>
<comment type="caution">
    <text evidence="3">The sequence shown here is derived from an EMBL/GenBank/DDBJ whole genome shotgun (WGS) entry which is preliminary data.</text>
</comment>
<keyword evidence="4" id="KW-1185">Reference proteome</keyword>
<feature type="compositionally biased region" description="Basic and acidic residues" evidence="1">
    <location>
        <begin position="183"/>
        <end position="192"/>
    </location>
</feature>